<evidence type="ECO:0000313" key="2">
    <source>
        <dbReference type="EMBL" id="GAH71028.1"/>
    </source>
</evidence>
<dbReference type="AlphaFoldDB" id="X1JMM9"/>
<protein>
    <submittedName>
        <fullName evidence="2">Uncharacterized protein</fullName>
    </submittedName>
</protein>
<feature type="non-terminal residue" evidence="2">
    <location>
        <position position="1"/>
    </location>
</feature>
<evidence type="ECO:0000256" key="1">
    <source>
        <dbReference type="SAM" id="MobiDB-lite"/>
    </source>
</evidence>
<proteinExistence type="predicted"/>
<reference evidence="2" key="1">
    <citation type="journal article" date="2014" name="Front. Microbiol.">
        <title>High frequency of phylogenetically diverse reductive dehalogenase-homologous genes in deep subseafloor sedimentary metagenomes.</title>
        <authorList>
            <person name="Kawai M."/>
            <person name="Futagami T."/>
            <person name="Toyoda A."/>
            <person name="Takaki Y."/>
            <person name="Nishi S."/>
            <person name="Hori S."/>
            <person name="Arai W."/>
            <person name="Tsubouchi T."/>
            <person name="Morono Y."/>
            <person name="Uchiyama I."/>
            <person name="Ito T."/>
            <person name="Fujiyama A."/>
            <person name="Inagaki F."/>
            <person name="Takami H."/>
        </authorList>
    </citation>
    <scope>NUCLEOTIDE SEQUENCE</scope>
    <source>
        <strain evidence="2">Expedition CK06-06</strain>
    </source>
</reference>
<comment type="caution">
    <text evidence="2">The sequence shown here is derived from an EMBL/GenBank/DDBJ whole genome shotgun (WGS) entry which is preliminary data.</text>
</comment>
<feature type="region of interest" description="Disordered" evidence="1">
    <location>
        <begin position="99"/>
        <end position="120"/>
    </location>
</feature>
<sequence>KDFNASVTHARDKWIEQQMKLLDEYAKDKREKDWRALKYKLSIADIEYNDKKYLREAPGKRDSTQITIIINRRDLETAEEEAVKIIGEGKTEEETISLIPFQKEKRGKRGEKGQTGNAKA</sequence>
<dbReference type="EMBL" id="BARU01027154">
    <property type="protein sequence ID" value="GAH71028.1"/>
    <property type="molecule type" value="Genomic_DNA"/>
</dbReference>
<organism evidence="2">
    <name type="scientific">marine sediment metagenome</name>
    <dbReference type="NCBI Taxonomy" id="412755"/>
    <lineage>
        <taxon>unclassified sequences</taxon>
        <taxon>metagenomes</taxon>
        <taxon>ecological metagenomes</taxon>
    </lineage>
</organism>
<accession>X1JMM9</accession>
<gene>
    <name evidence="2" type="ORF">S03H2_43518</name>
</gene>
<name>X1JMM9_9ZZZZ</name>